<reference evidence="2 3" key="1">
    <citation type="submission" date="2019-02" db="EMBL/GenBank/DDBJ databases">
        <title>Aquabacterium sp. strain KMB7.</title>
        <authorList>
            <person name="Chen W.-M."/>
        </authorList>
    </citation>
    <scope>NUCLEOTIDE SEQUENCE [LARGE SCALE GENOMIC DNA]</scope>
    <source>
        <strain evidence="2 3">KMB7</strain>
    </source>
</reference>
<feature type="chain" id="PRO_5020374131" evidence="1">
    <location>
        <begin position="24"/>
        <end position="345"/>
    </location>
</feature>
<dbReference type="InterPro" id="IPR029058">
    <property type="entry name" value="AB_hydrolase_fold"/>
</dbReference>
<protein>
    <submittedName>
        <fullName evidence="2">Depolymerase</fullName>
    </submittedName>
</protein>
<dbReference type="Gene3D" id="3.40.50.1820">
    <property type="entry name" value="alpha/beta hydrolase"/>
    <property type="match status" value="2"/>
</dbReference>
<comment type="caution">
    <text evidence="2">The sequence shown here is derived from an EMBL/GenBank/DDBJ whole genome shotgun (WGS) entry which is preliminary data.</text>
</comment>
<dbReference type="Proteomes" id="UP000292120">
    <property type="component" value="Unassembled WGS sequence"/>
</dbReference>
<gene>
    <name evidence="2" type="ORF">EYS42_14790</name>
</gene>
<keyword evidence="3" id="KW-1185">Reference proteome</keyword>
<keyword evidence="1" id="KW-0732">Signal</keyword>
<dbReference type="OrthoDB" id="505233at2"/>
<evidence type="ECO:0000256" key="1">
    <source>
        <dbReference type="SAM" id="SignalP"/>
    </source>
</evidence>
<dbReference type="EMBL" id="SIXI01000007">
    <property type="protein sequence ID" value="TBO28271.1"/>
    <property type="molecule type" value="Genomic_DNA"/>
</dbReference>
<accession>A0A4Q9H1C7</accession>
<evidence type="ECO:0000313" key="2">
    <source>
        <dbReference type="EMBL" id="TBO28271.1"/>
    </source>
</evidence>
<organism evidence="2 3">
    <name type="scientific">Aquabacterium lacunae</name>
    <dbReference type="NCBI Taxonomy" id="2528630"/>
    <lineage>
        <taxon>Bacteria</taxon>
        <taxon>Pseudomonadati</taxon>
        <taxon>Pseudomonadota</taxon>
        <taxon>Betaproteobacteria</taxon>
        <taxon>Burkholderiales</taxon>
        <taxon>Aquabacterium</taxon>
    </lineage>
</organism>
<dbReference type="PROSITE" id="PS51257">
    <property type="entry name" value="PROKAR_LIPOPROTEIN"/>
    <property type="match status" value="1"/>
</dbReference>
<proteinExistence type="predicted"/>
<evidence type="ECO:0000313" key="3">
    <source>
        <dbReference type="Proteomes" id="UP000292120"/>
    </source>
</evidence>
<dbReference type="PANTHER" id="PTHR42972">
    <property type="entry name" value="TOL-PAL SYSTEM PROTEIN TOLB"/>
    <property type="match status" value="1"/>
</dbReference>
<dbReference type="SUPFAM" id="SSF53474">
    <property type="entry name" value="alpha/beta-Hydrolases"/>
    <property type="match status" value="1"/>
</dbReference>
<feature type="signal peptide" evidence="1">
    <location>
        <begin position="1"/>
        <end position="23"/>
    </location>
</feature>
<dbReference type="AlphaFoldDB" id="A0A4Q9H1C7"/>
<name>A0A4Q9H1C7_9BURK</name>
<dbReference type="PANTHER" id="PTHR42972:SF8">
    <property type="entry name" value="POLYHYDROXYBUTYRATE DEPOLYMERASE"/>
    <property type="match status" value="1"/>
</dbReference>
<sequence>MHNRSWCWGWFGALLLACLPVGAAVPALPRMGADLSQTTVSGLSSGAFMAVQLQVAFSSRIAGVGVVAGGPYYCALNSVFFTWQCMGQNPLLPPNASLRAGFARDRAADGRIDPLEHLTARRVYVYSGTRDNIVRPLAVDATVAFFEEVGVPTAHLRYVNDIPSGHALITTGQGRDCADNASPYINHCQVQGQAYDQAGDLLTHLLGTLQPPSAQAQGNLLKFRQRGFAPASSSMAAAAYLYVPPACQPVGSRCRVHVALHGCAQSVTKVGEVFLRDTGYNRWADTNRILVLYPQVDALEPRNPQGCWDWWGYTDSRYADKAGVQPRAIMAMVRRLGLRRPGDDF</sequence>
<dbReference type="RefSeq" id="WP_130968969.1">
    <property type="nucleotide sequence ID" value="NZ_SIXI01000007.1"/>
</dbReference>